<comment type="caution">
    <text evidence="2">The sequence shown here is derived from an EMBL/GenBank/DDBJ whole genome shotgun (WGS) entry which is preliminary data.</text>
</comment>
<reference evidence="2" key="1">
    <citation type="journal article" date="2022" name="Plant J.">
        <title>Strategies of tolerance reflected in two North American maple genomes.</title>
        <authorList>
            <person name="McEvoy S.L."/>
            <person name="Sezen U.U."/>
            <person name="Trouern-Trend A."/>
            <person name="McMahon S.M."/>
            <person name="Schaberg P.G."/>
            <person name="Yang J."/>
            <person name="Wegrzyn J.L."/>
            <person name="Swenson N.G."/>
        </authorList>
    </citation>
    <scope>NUCLEOTIDE SEQUENCE</scope>
    <source>
        <strain evidence="2">NS2018</strain>
    </source>
</reference>
<accession>A0AA39T025</accession>
<sequence length="81" mass="8988">MGVGVNWHVANRGDEPPPVRGGPIRRESRLYEQPPFIRGGLVRREQLAGVYAQKTTRCSSACPKQDTSASFGTREVALKHR</sequence>
<gene>
    <name evidence="2" type="ORF">LWI29_002292</name>
</gene>
<organism evidence="2 3">
    <name type="scientific">Acer saccharum</name>
    <name type="common">Sugar maple</name>
    <dbReference type="NCBI Taxonomy" id="4024"/>
    <lineage>
        <taxon>Eukaryota</taxon>
        <taxon>Viridiplantae</taxon>
        <taxon>Streptophyta</taxon>
        <taxon>Embryophyta</taxon>
        <taxon>Tracheophyta</taxon>
        <taxon>Spermatophyta</taxon>
        <taxon>Magnoliopsida</taxon>
        <taxon>eudicotyledons</taxon>
        <taxon>Gunneridae</taxon>
        <taxon>Pentapetalae</taxon>
        <taxon>rosids</taxon>
        <taxon>malvids</taxon>
        <taxon>Sapindales</taxon>
        <taxon>Sapindaceae</taxon>
        <taxon>Hippocastanoideae</taxon>
        <taxon>Acereae</taxon>
        <taxon>Acer</taxon>
    </lineage>
</organism>
<evidence type="ECO:0000256" key="1">
    <source>
        <dbReference type="SAM" id="MobiDB-lite"/>
    </source>
</evidence>
<evidence type="ECO:0000313" key="2">
    <source>
        <dbReference type="EMBL" id="KAK0603187.1"/>
    </source>
</evidence>
<keyword evidence="3" id="KW-1185">Reference proteome</keyword>
<evidence type="ECO:0000313" key="3">
    <source>
        <dbReference type="Proteomes" id="UP001168877"/>
    </source>
</evidence>
<dbReference type="EMBL" id="JAUESC010000002">
    <property type="protein sequence ID" value="KAK0603187.1"/>
    <property type="molecule type" value="Genomic_DNA"/>
</dbReference>
<name>A0AA39T025_ACESA</name>
<dbReference type="AlphaFoldDB" id="A0AA39T025"/>
<feature type="region of interest" description="Disordered" evidence="1">
    <location>
        <begin position="1"/>
        <end position="26"/>
    </location>
</feature>
<reference evidence="2" key="2">
    <citation type="submission" date="2023-06" db="EMBL/GenBank/DDBJ databases">
        <authorList>
            <person name="Swenson N.G."/>
            <person name="Wegrzyn J.L."/>
            <person name="Mcevoy S.L."/>
        </authorList>
    </citation>
    <scope>NUCLEOTIDE SEQUENCE</scope>
    <source>
        <strain evidence="2">NS2018</strain>
        <tissue evidence="2">Leaf</tissue>
    </source>
</reference>
<proteinExistence type="predicted"/>
<protein>
    <submittedName>
        <fullName evidence="2">Uncharacterized protein</fullName>
    </submittedName>
</protein>
<dbReference type="Proteomes" id="UP001168877">
    <property type="component" value="Unassembled WGS sequence"/>
</dbReference>
<feature type="region of interest" description="Disordered" evidence="1">
    <location>
        <begin position="61"/>
        <end position="81"/>
    </location>
</feature>